<evidence type="ECO:0000313" key="6">
    <source>
        <dbReference type="Proteomes" id="UP000005730"/>
    </source>
</evidence>
<protein>
    <submittedName>
        <fullName evidence="5">Butyrate kinase</fullName>
    </submittedName>
</protein>
<dbReference type="AlphaFoldDB" id="H0UPU0"/>
<gene>
    <name evidence="5" type="ORF">TheveDRAFT_1531</name>
</gene>
<dbReference type="PANTHER" id="PTHR21060">
    <property type="entry name" value="ACETATE KINASE"/>
    <property type="match status" value="1"/>
</dbReference>
<dbReference type="EMBL" id="CM001377">
    <property type="protein sequence ID" value="EHM10649.1"/>
    <property type="molecule type" value="Genomic_DNA"/>
</dbReference>
<dbReference type="GO" id="GO:0005524">
    <property type="term" value="F:ATP binding"/>
    <property type="evidence" value="ECO:0007669"/>
    <property type="project" value="UniProtKB-KW"/>
</dbReference>
<dbReference type="STRING" id="926567.TheveDRAFT_1531"/>
<dbReference type="GO" id="GO:0006083">
    <property type="term" value="P:acetate metabolic process"/>
    <property type="evidence" value="ECO:0007669"/>
    <property type="project" value="TreeGrafter"/>
</dbReference>
<dbReference type="Gene3D" id="3.30.420.40">
    <property type="match status" value="2"/>
</dbReference>
<dbReference type="OrthoDB" id="9771859at2"/>
<keyword evidence="1" id="KW-0808">Transferase</keyword>
<name>H0UPU0_9BACT</name>
<dbReference type="eggNOG" id="COG3426">
    <property type="taxonomic scope" value="Bacteria"/>
</dbReference>
<evidence type="ECO:0000256" key="4">
    <source>
        <dbReference type="ARBA" id="ARBA00022840"/>
    </source>
</evidence>
<sequence>MKVMALNLSSGGLEFASARPGGGEWIKGMVPLRSFDESEARTVSERLAASLKGEPVDLLAASGGLDAPLNGGVYFLNDDLEGRLASAGAIGFAPLVALLTARLLGLRALLVEPMTSSELLPHGLITGLPELPVRPLRHAPQVKWCNMLAREEGLFPQDASSVVAYLGRGFSVCALKGDRVLDSNNPEETGPFSVAFSGSVPAMDLIREALSGRRSREELVRLLAGGGGVAGYLGTYLMTEVEASYQRGSQRAAEVVRAMAHQVSQSLWAMAGALDGAVDFIALCGGCAAFSDLSDLISRRVQWIAPVFRYPRITGLQAVSELALRSLDGRYTPPAEIGPL</sequence>
<organism evidence="5 6">
    <name type="scientific">Thermanaerovibrio velox DSM 12556</name>
    <dbReference type="NCBI Taxonomy" id="926567"/>
    <lineage>
        <taxon>Bacteria</taxon>
        <taxon>Thermotogati</taxon>
        <taxon>Synergistota</taxon>
        <taxon>Synergistia</taxon>
        <taxon>Synergistales</taxon>
        <taxon>Synergistaceae</taxon>
        <taxon>Thermanaerovibrio</taxon>
    </lineage>
</organism>
<dbReference type="InterPro" id="IPR043129">
    <property type="entry name" value="ATPase_NBD"/>
</dbReference>
<dbReference type="GO" id="GO:0008776">
    <property type="term" value="F:acetate kinase activity"/>
    <property type="evidence" value="ECO:0007669"/>
    <property type="project" value="TreeGrafter"/>
</dbReference>
<dbReference type="SUPFAM" id="SSF53067">
    <property type="entry name" value="Actin-like ATPase domain"/>
    <property type="match status" value="2"/>
</dbReference>
<evidence type="ECO:0000256" key="3">
    <source>
        <dbReference type="ARBA" id="ARBA00022777"/>
    </source>
</evidence>
<evidence type="ECO:0000256" key="2">
    <source>
        <dbReference type="ARBA" id="ARBA00022741"/>
    </source>
</evidence>
<keyword evidence="6" id="KW-1185">Reference proteome</keyword>
<evidence type="ECO:0000313" key="5">
    <source>
        <dbReference type="EMBL" id="EHM10649.1"/>
    </source>
</evidence>
<keyword evidence="3 5" id="KW-0418">Kinase</keyword>
<dbReference type="Proteomes" id="UP000005730">
    <property type="component" value="Chromosome"/>
</dbReference>
<reference evidence="5 6" key="1">
    <citation type="submission" date="2011-10" db="EMBL/GenBank/DDBJ databases">
        <title>The Noncontiguous Finished genome of Thermanaerovibrio velox DSM 12556.</title>
        <authorList>
            <consortium name="US DOE Joint Genome Institute (JGI-PGF)"/>
            <person name="Lucas S."/>
            <person name="Copeland A."/>
            <person name="Lapidus A."/>
            <person name="Glavina del Rio T."/>
            <person name="Dalin E."/>
            <person name="Tice H."/>
            <person name="Bruce D."/>
            <person name="Goodwin L."/>
            <person name="Pitluck S."/>
            <person name="Peters L."/>
            <person name="Mikhailova N."/>
            <person name="Teshima H."/>
            <person name="Kyrpides N."/>
            <person name="Mavromatis K."/>
            <person name="Ivanova N."/>
            <person name="Markowitz V."/>
            <person name="Cheng J.-F."/>
            <person name="Hugenholtz P."/>
            <person name="Woyke T."/>
            <person name="Wu D."/>
            <person name="Spring S."/>
            <person name="Brambilla E.-M."/>
            <person name="Klenk H.-P."/>
            <person name="Eisen J.A."/>
        </authorList>
    </citation>
    <scope>NUCLEOTIDE SEQUENCE [LARGE SCALE GENOMIC DNA]</scope>
    <source>
        <strain evidence="5 6">DSM 12556</strain>
    </source>
</reference>
<dbReference type="HOGENOM" id="CLU_816203_0_0_0"/>
<dbReference type="PANTHER" id="PTHR21060:SF20">
    <property type="entry name" value="BUTYRATE KINASE 1-RELATED"/>
    <property type="match status" value="1"/>
</dbReference>
<keyword evidence="2" id="KW-0547">Nucleotide-binding</keyword>
<evidence type="ECO:0000256" key="1">
    <source>
        <dbReference type="ARBA" id="ARBA00022679"/>
    </source>
</evidence>
<accession>H0UPU0</accession>
<dbReference type="RefSeq" id="WP_006584144.1">
    <property type="nucleotide sequence ID" value="NZ_CM001377.1"/>
</dbReference>
<dbReference type="InterPro" id="IPR000890">
    <property type="entry name" value="Aliphatic_acid_kin_short-chain"/>
</dbReference>
<proteinExistence type="predicted"/>
<keyword evidence="4" id="KW-0067">ATP-binding</keyword>